<keyword evidence="2" id="KW-1185">Reference proteome</keyword>
<dbReference type="Proteomes" id="UP001497700">
    <property type="component" value="Unassembled WGS sequence"/>
</dbReference>
<gene>
    <name evidence="1" type="ORF">F4820DRAFT_220716</name>
</gene>
<evidence type="ECO:0000313" key="1">
    <source>
        <dbReference type="EMBL" id="KAI4870667.1"/>
    </source>
</evidence>
<comment type="caution">
    <text evidence="1">The sequence shown here is derived from an EMBL/GenBank/DDBJ whole genome shotgun (WGS) entry which is preliminary data.</text>
</comment>
<dbReference type="EMBL" id="MU393423">
    <property type="protein sequence ID" value="KAI4870667.1"/>
    <property type="molecule type" value="Genomic_DNA"/>
</dbReference>
<sequence length="370" mass="42582">MLLWWDLTSTPKPPLHVTQYKLVLATATRLRPEGPGALNEDHFPYYLTHQVKQFDAVTGEEISPSYDVPTDPSIIYTPPGVNEGAYVTQEFRDKYCRMAPLAARDARDHLAGMAGTGVHPAGTDERYTATEADQAINQGHDPRFGPPPGVHYEEFLASQYQQIADQEAWNEAAYQDITVKRERVKTMKVEFSKLMAHCAIVREERARAQRKEQARLERLAERGRREERVRFHARDHLRDVHERLRRTHARGDQYQKRVLAYMKQIDHLQMDITEQCLILGHTDPEDVLEEVQRYSELAKEKHQKKQQQQQQQREPGGSKDKDKNKGPEAQQSQAPAVDEHRIPRRPHPIRYKGGSINLGAPGPSEWKRGI</sequence>
<protein>
    <submittedName>
        <fullName evidence="1">Uncharacterized protein</fullName>
    </submittedName>
</protein>
<reference evidence="1 2" key="1">
    <citation type="journal article" date="2022" name="New Phytol.">
        <title>Ecological generalism drives hyperdiversity of secondary metabolite gene clusters in xylarialean endophytes.</title>
        <authorList>
            <person name="Franco M.E.E."/>
            <person name="Wisecaver J.H."/>
            <person name="Arnold A.E."/>
            <person name="Ju Y.M."/>
            <person name="Slot J.C."/>
            <person name="Ahrendt S."/>
            <person name="Moore L.P."/>
            <person name="Eastman K.E."/>
            <person name="Scott K."/>
            <person name="Konkel Z."/>
            <person name="Mondo S.J."/>
            <person name="Kuo A."/>
            <person name="Hayes R.D."/>
            <person name="Haridas S."/>
            <person name="Andreopoulos B."/>
            <person name="Riley R."/>
            <person name="LaButti K."/>
            <person name="Pangilinan J."/>
            <person name="Lipzen A."/>
            <person name="Amirebrahimi M."/>
            <person name="Yan J."/>
            <person name="Adam C."/>
            <person name="Keymanesh K."/>
            <person name="Ng V."/>
            <person name="Louie K."/>
            <person name="Northen T."/>
            <person name="Drula E."/>
            <person name="Henrissat B."/>
            <person name="Hsieh H.M."/>
            <person name="Youens-Clark K."/>
            <person name="Lutzoni F."/>
            <person name="Miadlikowska J."/>
            <person name="Eastwood D.C."/>
            <person name="Hamelin R.C."/>
            <person name="Grigoriev I.V."/>
            <person name="U'Ren J.M."/>
        </authorList>
    </citation>
    <scope>NUCLEOTIDE SEQUENCE [LARGE SCALE GENOMIC DNA]</scope>
    <source>
        <strain evidence="1 2">CBS 119005</strain>
    </source>
</reference>
<proteinExistence type="predicted"/>
<organism evidence="1 2">
    <name type="scientific">Hypoxylon rubiginosum</name>
    <dbReference type="NCBI Taxonomy" id="110542"/>
    <lineage>
        <taxon>Eukaryota</taxon>
        <taxon>Fungi</taxon>
        <taxon>Dikarya</taxon>
        <taxon>Ascomycota</taxon>
        <taxon>Pezizomycotina</taxon>
        <taxon>Sordariomycetes</taxon>
        <taxon>Xylariomycetidae</taxon>
        <taxon>Xylariales</taxon>
        <taxon>Hypoxylaceae</taxon>
        <taxon>Hypoxylon</taxon>
    </lineage>
</organism>
<name>A0ACB9ZFZ1_9PEZI</name>
<accession>A0ACB9ZFZ1</accession>
<evidence type="ECO:0000313" key="2">
    <source>
        <dbReference type="Proteomes" id="UP001497700"/>
    </source>
</evidence>